<dbReference type="AlphaFoldDB" id="A0A2T6B498"/>
<proteinExistence type="predicted"/>
<dbReference type="Proteomes" id="UP000244224">
    <property type="component" value="Unassembled WGS sequence"/>
</dbReference>
<reference evidence="2 3" key="1">
    <citation type="submission" date="2018-04" db="EMBL/GenBank/DDBJ databases">
        <title>Genomic Encyclopedia of Archaeal and Bacterial Type Strains, Phase II (KMG-II): from individual species to whole genera.</title>
        <authorList>
            <person name="Goeker M."/>
        </authorList>
    </citation>
    <scope>NUCLEOTIDE SEQUENCE [LARGE SCALE GENOMIC DNA]</scope>
    <source>
        <strain evidence="2 3">DSM 21823</strain>
    </source>
</reference>
<evidence type="ECO:0000313" key="2">
    <source>
        <dbReference type="EMBL" id="PTX50908.1"/>
    </source>
</evidence>
<dbReference type="InterPro" id="IPR024747">
    <property type="entry name" value="Pyridox_Oxase-rel"/>
</dbReference>
<evidence type="ECO:0000313" key="3">
    <source>
        <dbReference type="Proteomes" id="UP000244224"/>
    </source>
</evidence>
<dbReference type="SUPFAM" id="SSF50475">
    <property type="entry name" value="FMN-binding split barrel"/>
    <property type="match status" value="1"/>
</dbReference>
<evidence type="ECO:0008006" key="4">
    <source>
        <dbReference type="Google" id="ProtNLM"/>
    </source>
</evidence>
<dbReference type="EMBL" id="QBKP01000004">
    <property type="protein sequence ID" value="PTX50908.1"/>
    <property type="molecule type" value="Genomic_DNA"/>
</dbReference>
<dbReference type="PANTHER" id="PTHR34071:SF2">
    <property type="entry name" value="FLAVIN-NUCLEOTIDE-BINDING PROTEIN"/>
    <property type="match status" value="1"/>
</dbReference>
<dbReference type="Pfam" id="PF12900">
    <property type="entry name" value="Pyridox_ox_2"/>
    <property type="match status" value="1"/>
</dbReference>
<dbReference type="Gene3D" id="2.30.110.10">
    <property type="entry name" value="Electron Transport, Fmn-binding Protein, Chain A"/>
    <property type="match status" value="1"/>
</dbReference>
<dbReference type="OrthoDB" id="116031at2"/>
<dbReference type="PANTHER" id="PTHR34071">
    <property type="entry name" value="5-NITROIMIDAZOLE ANTIBIOTICS RESISTANCE PROTEIN, NIMA-FAMILY-RELATED PROTEIN-RELATED"/>
    <property type="match status" value="1"/>
</dbReference>
<evidence type="ECO:0000256" key="1">
    <source>
        <dbReference type="SAM" id="MobiDB-lite"/>
    </source>
</evidence>
<dbReference type="InterPro" id="IPR012349">
    <property type="entry name" value="Split_barrel_FMN-bd"/>
</dbReference>
<sequence>MTAPYTPGPRSRIKRNPKRGSYDRATVHAILDSAMLAHVAYTIDGLPYCTPTIHWRDGETLYWHGSSASRMLRAQGPGLPVCVTVTHLDGLVLARSAFNHSANFRCAMVFGKAHLVDDAAEKERALYAVTDRLFPGRNAELRPMTTQEIKATSVVRMEIEEASAKVRGVNVGDDEEDGIWPVWAGVIPVTTVIGHPEPSPVLPDTIPLPAHLSAFAAGRALDTALQDSFTRWQEES</sequence>
<organism evidence="2 3">
    <name type="scientific">Gemmobacter caeni</name>
    <dbReference type="NCBI Taxonomy" id="589035"/>
    <lineage>
        <taxon>Bacteria</taxon>
        <taxon>Pseudomonadati</taxon>
        <taxon>Pseudomonadota</taxon>
        <taxon>Alphaproteobacteria</taxon>
        <taxon>Rhodobacterales</taxon>
        <taxon>Paracoccaceae</taxon>
        <taxon>Gemmobacter</taxon>
    </lineage>
</organism>
<feature type="region of interest" description="Disordered" evidence="1">
    <location>
        <begin position="1"/>
        <end position="20"/>
    </location>
</feature>
<accession>A0A2T6B498</accession>
<keyword evidence="3" id="KW-1185">Reference proteome</keyword>
<comment type="caution">
    <text evidence="2">The sequence shown here is derived from an EMBL/GenBank/DDBJ whole genome shotgun (WGS) entry which is preliminary data.</text>
</comment>
<dbReference type="RefSeq" id="WP_054303090.1">
    <property type="nucleotide sequence ID" value="NZ_QBKP01000004.1"/>
</dbReference>
<gene>
    <name evidence="2" type="ORF">C8N34_10424</name>
</gene>
<protein>
    <recommendedName>
        <fullName evidence="4">Nitroimidazol reductase NimA-like FMN-containing flavoprotein (Pyridoxamine 5'-phosphate oxidase superfamily)</fullName>
    </recommendedName>
</protein>
<name>A0A2T6B498_9RHOB</name>